<evidence type="ECO:0000256" key="5">
    <source>
        <dbReference type="PROSITE-ProRule" id="PRU01248"/>
    </source>
</evidence>
<dbReference type="PROSITE" id="PS51898">
    <property type="entry name" value="TYR_RECOMBINASE"/>
    <property type="match status" value="1"/>
</dbReference>
<dbReference type="KEGG" id="ndk:I601_0044"/>
<dbReference type="CDD" id="cd01189">
    <property type="entry name" value="INT_ICEBs1_C_like"/>
    <property type="match status" value="1"/>
</dbReference>
<evidence type="ECO:0000256" key="4">
    <source>
        <dbReference type="ARBA" id="ARBA00023172"/>
    </source>
</evidence>
<evidence type="ECO:0000313" key="10">
    <source>
        <dbReference type="Proteomes" id="UP000077868"/>
    </source>
</evidence>
<dbReference type="InterPro" id="IPR050090">
    <property type="entry name" value="Tyrosine_recombinase_XerCD"/>
</dbReference>
<dbReference type="PANTHER" id="PTHR30349">
    <property type="entry name" value="PHAGE INTEGRASE-RELATED"/>
    <property type="match status" value="1"/>
</dbReference>
<evidence type="ECO:0000256" key="2">
    <source>
        <dbReference type="ARBA" id="ARBA00022908"/>
    </source>
</evidence>
<dbReference type="GO" id="GO:0015074">
    <property type="term" value="P:DNA integration"/>
    <property type="evidence" value="ECO:0007669"/>
    <property type="project" value="UniProtKB-KW"/>
</dbReference>
<accession>A0A1A9GFN6</accession>
<dbReference type="PATRIC" id="fig|1300347.3.peg.47"/>
<dbReference type="InterPro" id="IPR011010">
    <property type="entry name" value="DNA_brk_join_enz"/>
</dbReference>
<keyword evidence="2" id="KW-0229">DNA integration</keyword>
<evidence type="ECO:0000313" key="9">
    <source>
        <dbReference type="EMBL" id="ANH36500.1"/>
    </source>
</evidence>
<dbReference type="InterPro" id="IPR044068">
    <property type="entry name" value="CB"/>
</dbReference>
<reference evidence="9 10" key="1">
    <citation type="submission" date="2016-03" db="EMBL/GenBank/DDBJ databases">
        <title>Complete genome sequence of a soil Actinobacterium, Nocardioides dokdonensis FR1436.</title>
        <authorList>
            <person name="Kwon S.-K."/>
            <person name="Kim K."/>
            <person name="Kim J.F."/>
        </authorList>
    </citation>
    <scope>NUCLEOTIDE SEQUENCE [LARGE SCALE GENOMIC DNA]</scope>
    <source>
        <strain evidence="9 10">FR1436</strain>
    </source>
</reference>
<dbReference type="AlphaFoldDB" id="A0A1A9GFN6"/>
<sequence length="392" mass="43678">MARPPLPIGTFGTITTKEVRPGVYRARTRFRDFDGVTREIKGTGRSAAAAVRELKVKIADRSAPSGDLIGPDMRISQVADIWLSLYRAEQRSEATTANEYQRIIENVINPAIGNIRLREATAGRLERLIRSQDSHSRRKKTKTVLKMMFDAAVIDDALPANPVSSTSRLRGQKKDVQALSVEDLNAVRSAVDAWMTKKRPGPKPNQDMPDIVDLLLATGCRIGEVLAIRWTDIDLSATPPTVSISGTIKTETGKGTYRKPKPKSDASKRTIALPPFAVDVLMRRRIEQRPNHYNAVFATRNGTWHQVGNIERRWRTIRADTGFDWVTPHTFRKTVATLIDRLVDSDTAARVLGHSSDAITKEFYIEKDRTTPDVTHILQSFAGKATTTPSDD</sequence>
<feature type="domain" description="Core-binding (CB)" evidence="8">
    <location>
        <begin position="73"/>
        <end position="153"/>
    </location>
</feature>
<evidence type="ECO:0000259" key="7">
    <source>
        <dbReference type="PROSITE" id="PS51898"/>
    </source>
</evidence>
<evidence type="ECO:0000256" key="3">
    <source>
        <dbReference type="ARBA" id="ARBA00023125"/>
    </source>
</evidence>
<feature type="region of interest" description="Disordered" evidence="6">
    <location>
        <begin position="246"/>
        <end position="267"/>
    </location>
</feature>
<dbReference type="InterPro" id="IPR004107">
    <property type="entry name" value="Integrase_SAM-like_N"/>
</dbReference>
<dbReference type="Pfam" id="PF14659">
    <property type="entry name" value="Phage_int_SAM_3"/>
    <property type="match status" value="1"/>
</dbReference>
<dbReference type="Gene3D" id="1.10.150.130">
    <property type="match status" value="1"/>
</dbReference>
<dbReference type="Pfam" id="PF00589">
    <property type="entry name" value="Phage_integrase"/>
    <property type="match status" value="1"/>
</dbReference>
<dbReference type="Proteomes" id="UP000077868">
    <property type="component" value="Chromosome"/>
</dbReference>
<dbReference type="InterPro" id="IPR013762">
    <property type="entry name" value="Integrase-like_cat_sf"/>
</dbReference>
<keyword evidence="4" id="KW-0233">DNA recombination</keyword>
<keyword evidence="3 5" id="KW-0238">DNA-binding</keyword>
<evidence type="ECO:0000256" key="1">
    <source>
        <dbReference type="ARBA" id="ARBA00008857"/>
    </source>
</evidence>
<organism evidence="9 10">
    <name type="scientific">Nocardioides dokdonensis FR1436</name>
    <dbReference type="NCBI Taxonomy" id="1300347"/>
    <lineage>
        <taxon>Bacteria</taxon>
        <taxon>Bacillati</taxon>
        <taxon>Actinomycetota</taxon>
        <taxon>Actinomycetes</taxon>
        <taxon>Propionibacteriales</taxon>
        <taxon>Nocardioidaceae</taxon>
        <taxon>Nocardioides</taxon>
    </lineage>
</organism>
<evidence type="ECO:0000259" key="8">
    <source>
        <dbReference type="PROSITE" id="PS51900"/>
    </source>
</evidence>
<name>A0A1A9GFN6_9ACTN</name>
<keyword evidence="10" id="KW-1185">Reference proteome</keyword>
<evidence type="ECO:0000256" key="6">
    <source>
        <dbReference type="SAM" id="MobiDB-lite"/>
    </source>
</evidence>
<dbReference type="Gene3D" id="1.10.443.10">
    <property type="entry name" value="Intergrase catalytic core"/>
    <property type="match status" value="1"/>
</dbReference>
<dbReference type="PANTHER" id="PTHR30349:SF64">
    <property type="entry name" value="PROPHAGE INTEGRASE INTD-RELATED"/>
    <property type="match status" value="1"/>
</dbReference>
<dbReference type="InterPro" id="IPR002104">
    <property type="entry name" value="Integrase_catalytic"/>
</dbReference>
<protein>
    <submittedName>
        <fullName evidence="9">Site-specific tyrosine recombinase XerC</fullName>
    </submittedName>
</protein>
<dbReference type="GO" id="GO:0003677">
    <property type="term" value="F:DNA binding"/>
    <property type="evidence" value="ECO:0007669"/>
    <property type="project" value="UniProtKB-UniRule"/>
</dbReference>
<dbReference type="RefSeq" id="WP_068104960.1">
    <property type="nucleotide sequence ID" value="NZ_CP015079.1"/>
</dbReference>
<dbReference type="PROSITE" id="PS51900">
    <property type="entry name" value="CB"/>
    <property type="match status" value="1"/>
</dbReference>
<dbReference type="OrthoDB" id="4326943at2"/>
<dbReference type="EMBL" id="CP015079">
    <property type="protein sequence ID" value="ANH36500.1"/>
    <property type="molecule type" value="Genomic_DNA"/>
</dbReference>
<proteinExistence type="inferred from homology"/>
<dbReference type="InterPro" id="IPR010998">
    <property type="entry name" value="Integrase_recombinase_N"/>
</dbReference>
<dbReference type="GO" id="GO:0006310">
    <property type="term" value="P:DNA recombination"/>
    <property type="evidence" value="ECO:0007669"/>
    <property type="project" value="UniProtKB-KW"/>
</dbReference>
<comment type="similarity">
    <text evidence="1">Belongs to the 'phage' integrase family.</text>
</comment>
<dbReference type="SUPFAM" id="SSF56349">
    <property type="entry name" value="DNA breaking-rejoining enzymes"/>
    <property type="match status" value="1"/>
</dbReference>
<gene>
    <name evidence="9" type="ORF">I601_0044</name>
</gene>
<feature type="domain" description="Tyr recombinase" evidence="7">
    <location>
        <begin position="174"/>
        <end position="379"/>
    </location>
</feature>